<reference evidence="2 3" key="1">
    <citation type="journal article" date="2016" name="Nat. Commun.">
        <title>Thousands of microbial genomes shed light on interconnected biogeochemical processes in an aquifer system.</title>
        <authorList>
            <person name="Anantharaman K."/>
            <person name="Brown C.T."/>
            <person name="Hug L.A."/>
            <person name="Sharon I."/>
            <person name="Castelle C.J."/>
            <person name="Probst A.J."/>
            <person name="Thomas B.C."/>
            <person name="Singh A."/>
            <person name="Wilkins M.J."/>
            <person name="Karaoz U."/>
            <person name="Brodie E.L."/>
            <person name="Williams K.H."/>
            <person name="Hubbard S.S."/>
            <person name="Banfield J.F."/>
        </authorList>
    </citation>
    <scope>NUCLEOTIDE SEQUENCE [LARGE SCALE GENOMIC DNA]</scope>
</reference>
<name>A0A1G2QJV3_9BACT</name>
<dbReference type="Proteomes" id="UP000177090">
    <property type="component" value="Unassembled WGS sequence"/>
</dbReference>
<evidence type="ECO:0000256" key="1">
    <source>
        <dbReference type="SAM" id="MobiDB-lite"/>
    </source>
</evidence>
<dbReference type="EMBL" id="MHTL01000008">
    <property type="protein sequence ID" value="OHA60826.1"/>
    <property type="molecule type" value="Genomic_DNA"/>
</dbReference>
<proteinExistence type="predicted"/>
<evidence type="ECO:0000313" key="3">
    <source>
        <dbReference type="Proteomes" id="UP000177090"/>
    </source>
</evidence>
<protein>
    <submittedName>
        <fullName evidence="2">Uncharacterized protein</fullName>
    </submittedName>
</protein>
<dbReference type="STRING" id="1802440.A2569_02650"/>
<gene>
    <name evidence="2" type="ORF">A2569_02650</name>
</gene>
<dbReference type="AlphaFoldDB" id="A0A1G2QJV3"/>
<feature type="region of interest" description="Disordered" evidence="1">
    <location>
        <begin position="1"/>
        <end position="21"/>
    </location>
</feature>
<comment type="caution">
    <text evidence="2">The sequence shown here is derived from an EMBL/GenBank/DDBJ whole genome shotgun (WGS) entry which is preliminary data.</text>
</comment>
<sequence length="69" mass="7722">MAIHYADEKQGELKPERKLTSSKWNHSRYCTECGDIQLSVSKEGVIEISGGVRLIWDGSLVMKIPVSES</sequence>
<accession>A0A1G2QJV3</accession>
<organism evidence="2 3">
    <name type="scientific">Candidatus Vogelbacteria bacterium RIFOXYD1_FULL_51_18</name>
    <dbReference type="NCBI Taxonomy" id="1802440"/>
    <lineage>
        <taxon>Bacteria</taxon>
        <taxon>Candidatus Vogeliibacteriota</taxon>
    </lineage>
</organism>
<feature type="compositionally biased region" description="Basic and acidic residues" evidence="1">
    <location>
        <begin position="1"/>
        <end position="19"/>
    </location>
</feature>
<evidence type="ECO:0000313" key="2">
    <source>
        <dbReference type="EMBL" id="OHA60826.1"/>
    </source>
</evidence>